<comment type="caution">
    <text evidence="9">The sequence shown here is derived from an EMBL/GenBank/DDBJ whole genome shotgun (WGS) entry which is preliminary data.</text>
</comment>
<dbReference type="PANTHER" id="PTHR43210">
    <property type="entry name" value="DETHIOBIOTIN SYNTHETASE"/>
    <property type="match status" value="1"/>
</dbReference>
<evidence type="ECO:0000256" key="7">
    <source>
        <dbReference type="ARBA" id="ARBA00022842"/>
    </source>
</evidence>
<comment type="catalytic activity">
    <reaction evidence="8">
        <text>(7R,8S)-8-amino-7-(carboxyamino)nonanoate + ATP = (4R,5S)-dethiobiotin + ADP + phosphate + H(+)</text>
        <dbReference type="Rhea" id="RHEA:63684"/>
        <dbReference type="ChEBI" id="CHEBI:15378"/>
        <dbReference type="ChEBI" id="CHEBI:30616"/>
        <dbReference type="ChEBI" id="CHEBI:43474"/>
        <dbReference type="ChEBI" id="CHEBI:149470"/>
        <dbReference type="ChEBI" id="CHEBI:149473"/>
        <dbReference type="ChEBI" id="CHEBI:456216"/>
    </reaction>
</comment>
<evidence type="ECO:0000256" key="6">
    <source>
        <dbReference type="ARBA" id="ARBA00022840"/>
    </source>
</evidence>
<dbReference type="InterPro" id="IPR004472">
    <property type="entry name" value="DTB_synth_BioD"/>
</dbReference>
<evidence type="ECO:0000313" key="10">
    <source>
        <dbReference type="Proteomes" id="UP000265916"/>
    </source>
</evidence>
<reference evidence="9 10" key="1">
    <citation type="submission" date="2017-08" db="EMBL/GenBank/DDBJ databases">
        <title>Reclassification of Bisgaard taxon 37 and 44.</title>
        <authorList>
            <person name="Christensen H."/>
        </authorList>
    </citation>
    <scope>NUCLEOTIDE SEQUENCE [LARGE SCALE GENOMIC DNA]</scope>
    <source>
        <strain evidence="9 10">111</strain>
    </source>
</reference>
<sequence length="270" mass="30020">MHKTLLVVCGTSTDVGKTYISGQLLSHFLLNGYIVNSCKPVQTGTTDHTSPDLAEHIQIVQQNLSHLNNREELIAKLKTKVEQVTYTYNLATSPHVGEKLGHTETFTLSKIVQQTISLCLNNQDNQADLLLVELAGGVMSPVNLYQTNLELIFALNQACKSNQINFILVLIADGALGSISHTLSALNLLPQVDYLIYNSSKQNITTNEQKIINQTNFSYLEDLKQFYSNGDLDRNSVLKPVDNTYLIAQKLQNTQLVKFNSLDDLAQIII</sequence>
<evidence type="ECO:0000256" key="4">
    <source>
        <dbReference type="ARBA" id="ARBA00022741"/>
    </source>
</evidence>
<evidence type="ECO:0000256" key="3">
    <source>
        <dbReference type="ARBA" id="ARBA00022723"/>
    </source>
</evidence>
<evidence type="ECO:0000256" key="5">
    <source>
        <dbReference type="ARBA" id="ARBA00022756"/>
    </source>
</evidence>
<protein>
    <recommendedName>
        <fullName evidence="11">Dethiobiotin synthase</fullName>
    </recommendedName>
</protein>
<dbReference type="GO" id="GO:0000287">
    <property type="term" value="F:magnesium ion binding"/>
    <property type="evidence" value="ECO:0007669"/>
    <property type="project" value="InterPro"/>
</dbReference>
<dbReference type="Proteomes" id="UP000265916">
    <property type="component" value="Unassembled WGS sequence"/>
</dbReference>
<name>A0A3A1YEY7_9GAMM</name>
<dbReference type="UniPathway" id="UPA00078"/>
<dbReference type="PANTHER" id="PTHR43210:SF2">
    <property type="entry name" value="ATP-DEPENDENT DETHIOBIOTIN SYNTHETASE BIOD 2"/>
    <property type="match status" value="1"/>
</dbReference>
<keyword evidence="7" id="KW-0460">Magnesium</keyword>
<evidence type="ECO:0000256" key="8">
    <source>
        <dbReference type="ARBA" id="ARBA00047386"/>
    </source>
</evidence>
<proteinExistence type="predicted"/>
<keyword evidence="4" id="KW-0547">Nucleotide-binding</keyword>
<dbReference type="AlphaFoldDB" id="A0A3A1YEY7"/>
<evidence type="ECO:0000313" key="9">
    <source>
        <dbReference type="EMBL" id="RIY34784.1"/>
    </source>
</evidence>
<keyword evidence="10" id="KW-1185">Reference proteome</keyword>
<dbReference type="CDD" id="cd03109">
    <property type="entry name" value="DTBS"/>
    <property type="match status" value="1"/>
</dbReference>
<keyword evidence="3" id="KW-0479">Metal-binding</keyword>
<dbReference type="GO" id="GO:0005829">
    <property type="term" value="C:cytosol"/>
    <property type="evidence" value="ECO:0007669"/>
    <property type="project" value="TreeGrafter"/>
</dbReference>
<keyword evidence="5" id="KW-0093">Biotin biosynthesis</keyword>
<dbReference type="InterPro" id="IPR027417">
    <property type="entry name" value="P-loop_NTPase"/>
</dbReference>
<organism evidence="9 10">
    <name type="scientific">Psittacicella hinzii</name>
    <dbReference type="NCBI Taxonomy" id="2028575"/>
    <lineage>
        <taxon>Bacteria</taxon>
        <taxon>Pseudomonadati</taxon>
        <taxon>Pseudomonadota</taxon>
        <taxon>Gammaproteobacteria</taxon>
        <taxon>Pasteurellales</taxon>
        <taxon>Psittacicellaceae</taxon>
        <taxon>Psittacicella</taxon>
    </lineage>
</organism>
<dbReference type="Gene3D" id="3.40.50.300">
    <property type="entry name" value="P-loop containing nucleotide triphosphate hydrolases"/>
    <property type="match status" value="1"/>
</dbReference>
<evidence type="ECO:0008006" key="11">
    <source>
        <dbReference type="Google" id="ProtNLM"/>
    </source>
</evidence>
<dbReference type="GO" id="GO:0005524">
    <property type="term" value="F:ATP binding"/>
    <property type="evidence" value="ECO:0007669"/>
    <property type="project" value="UniProtKB-KW"/>
</dbReference>
<dbReference type="RefSeq" id="WP_119532613.1">
    <property type="nucleotide sequence ID" value="NZ_JBHSSP010000009.1"/>
</dbReference>
<accession>A0A3A1YEY7</accession>
<dbReference type="OrthoDB" id="9802097at2"/>
<dbReference type="EMBL" id="NRJG01000172">
    <property type="protein sequence ID" value="RIY34784.1"/>
    <property type="molecule type" value="Genomic_DNA"/>
</dbReference>
<dbReference type="GO" id="GO:0004141">
    <property type="term" value="F:dethiobiotin synthase activity"/>
    <property type="evidence" value="ECO:0007669"/>
    <property type="project" value="InterPro"/>
</dbReference>
<keyword evidence="6" id="KW-0067">ATP-binding</keyword>
<dbReference type="Pfam" id="PF13500">
    <property type="entry name" value="AAA_26"/>
    <property type="match status" value="1"/>
</dbReference>
<dbReference type="GO" id="GO:0009102">
    <property type="term" value="P:biotin biosynthetic process"/>
    <property type="evidence" value="ECO:0007669"/>
    <property type="project" value="UniProtKB-UniPathway"/>
</dbReference>
<gene>
    <name evidence="9" type="ORF">CKF58_07700</name>
</gene>
<keyword evidence="1" id="KW-0963">Cytoplasm</keyword>
<evidence type="ECO:0000256" key="1">
    <source>
        <dbReference type="ARBA" id="ARBA00022490"/>
    </source>
</evidence>
<dbReference type="SUPFAM" id="SSF52540">
    <property type="entry name" value="P-loop containing nucleoside triphosphate hydrolases"/>
    <property type="match status" value="1"/>
</dbReference>
<evidence type="ECO:0000256" key="2">
    <source>
        <dbReference type="ARBA" id="ARBA00022598"/>
    </source>
</evidence>
<keyword evidence="2" id="KW-0436">Ligase</keyword>